<name>A0A0F8YFX6_9ZZZZ</name>
<evidence type="ECO:0000313" key="1">
    <source>
        <dbReference type="EMBL" id="KKK53084.1"/>
    </source>
</evidence>
<comment type="caution">
    <text evidence="1">The sequence shown here is derived from an EMBL/GenBank/DDBJ whole genome shotgun (WGS) entry which is preliminary data.</text>
</comment>
<proteinExistence type="predicted"/>
<reference evidence="1" key="1">
    <citation type="journal article" date="2015" name="Nature">
        <title>Complex archaea that bridge the gap between prokaryotes and eukaryotes.</title>
        <authorList>
            <person name="Spang A."/>
            <person name="Saw J.H."/>
            <person name="Jorgensen S.L."/>
            <person name="Zaremba-Niedzwiedzka K."/>
            <person name="Martijn J."/>
            <person name="Lind A.E."/>
            <person name="van Eijk R."/>
            <person name="Schleper C."/>
            <person name="Guy L."/>
            <person name="Ettema T.J."/>
        </authorList>
    </citation>
    <scope>NUCLEOTIDE SEQUENCE</scope>
</reference>
<gene>
    <name evidence="1" type="ORF">LCGC14_3098310</name>
</gene>
<accession>A0A0F8YFX6</accession>
<dbReference type="AlphaFoldDB" id="A0A0F8YFX6"/>
<sequence>MAPYNYIEYKSDTLPVRYMPMSTNWTKPIMWAKEGQYGWISKEQVQNIYRRWMDLTKQQKGYTKDKPLALAFHWSEVQILDPITVKLVRETSPQG</sequence>
<organism evidence="1">
    <name type="scientific">marine sediment metagenome</name>
    <dbReference type="NCBI Taxonomy" id="412755"/>
    <lineage>
        <taxon>unclassified sequences</taxon>
        <taxon>metagenomes</taxon>
        <taxon>ecological metagenomes</taxon>
    </lineage>
</organism>
<dbReference type="EMBL" id="LAZR01066684">
    <property type="protein sequence ID" value="KKK53084.1"/>
    <property type="molecule type" value="Genomic_DNA"/>
</dbReference>
<protein>
    <submittedName>
        <fullName evidence="1">Uncharacterized protein</fullName>
    </submittedName>
</protein>